<evidence type="ECO:0000313" key="2">
    <source>
        <dbReference type="EMBL" id="KAF2676970.1"/>
    </source>
</evidence>
<evidence type="ECO:0000313" key="3">
    <source>
        <dbReference type="Proteomes" id="UP000799291"/>
    </source>
</evidence>
<accession>A0A6G1IG06</accession>
<feature type="signal peptide" evidence="1">
    <location>
        <begin position="1"/>
        <end position="17"/>
    </location>
</feature>
<sequence>MLTSTLFVCLLSTSTLASPLFPRQTTPYPTLTVTNFTAFEADPYTDGARSNLSFHLSDTRPGHEASVDCVVPNTYFNLHAISALYDICGDRNLDFSYSYGERGLTVRRGWQANSTSYLVGTAMQEWRWKEDGPGANVTKFADGKLYARKEEWLFPVTRVQLGTPCRC</sequence>
<dbReference type="AlphaFoldDB" id="A0A6G1IG06"/>
<keyword evidence="1" id="KW-0732">Signal</keyword>
<dbReference type="OrthoDB" id="3782277at2759"/>
<dbReference type="Proteomes" id="UP000799291">
    <property type="component" value="Unassembled WGS sequence"/>
</dbReference>
<feature type="chain" id="PRO_5026157668" description="AA1-like domain-containing protein" evidence="1">
    <location>
        <begin position="18"/>
        <end position="167"/>
    </location>
</feature>
<organism evidence="2 3">
    <name type="scientific">Lentithecium fluviatile CBS 122367</name>
    <dbReference type="NCBI Taxonomy" id="1168545"/>
    <lineage>
        <taxon>Eukaryota</taxon>
        <taxon>Fungi</taxon>
        <taxon>Dikarya</taxon>
        <taxon>Ascomycota</taxon>
        <taxon>Pezizomycotina</taxon>
        <taxon>Dothideomycetes</taxon>
        <taxon>Pleosporomycetidae</taxon>
        <taxon>Pleosporales</taxon>
        <taxon>Massarineae</taxon>
        <taxon>Lentitheciaceae</taxon>
        <taxon>Lentithecium</taxon>
    </lineage>
</organism>
<evidence type="ECO:0000256" key="1">
    <source>
        <dbReference type="SAM" id="SignalP"/>
    </source>
</evidence>
<proteinExistence type="predicted"/>
<gene>
    <name evidence="2" type="ORF">K458DRAFT_424333</name>
</gene>
<protein>
    <recommendedName>
        <fullName evidence="4">AA1-like domain-containing protein</fullName>
    </recommendedName>
</protein>
<reference evidence="2" key="1">
    <citation type="journal article" date="2020" name="Stud. Mycol.">
        <title>101 Dothideomycetes genomes: a test case for predicting lifestyles and emergence of pathogens.</title>
        <authorList>
            <person name="Haridas S."/>
            <person name="Albert R."/>
            <person name="Binder M."/>
            <person name="Bloem J."/>
            <person name="Labutti K."/>
            <person name="Salamov A."/>
            <person name="Andreopoulos B."/>
            <person name="Baker S."/>
            <person name="Barry K."/>
            <person name="Bills G."/>
            <person name="Bluhm B."/>
            <person name="Cannon C."/>
            <person name="Castanera R."/>
            <person name="Culley D."/>
            <person name="Daum C."/>
            <person name="Ezra D."/>
            <person name="Gonzalez J."/>
            <person name="Henrissat B."/>
            <person name="Kuo A."/>
            <person name="Liang C."/>
            <person name="Lipzen A."/>
            <person name="Lutzoni F."/>
            <person name="Magnuson J."/>
            <person name="Mondo S."/>
            <person name="Nolan M."/>
            <person name="Ohm R."/>
            <person name="Pangilinan J."/>
            <person name="Park H.-J."/>
            <person name="Ramirez L."/>
            <person name="Alfaro M."/>
            <person name="Sun H."/>
            <person name="Tritt A."/>
            <person name="Yoshinaga Y."/>
            <person name="Zwiers L.-H."/>
            <person name="Turgeon B."/>
            <person name="Goodwin S."/>
            <person name="Spatafora J."/>
            <person name="Crous P."/>
            <person name="Grigoriev I."/>
        </authorList>
    </citation>
    <scope>NUCLEOTIDE SEQUENCE</scope>
    <source>
        <strain evidence="2">CBS 122367</strain>
    </source>
</reference>
<evidence type="ECO:0008006" key="4">
    <source>
        <dbReference type="Google" id="ProtNLM"/>
    </source>
</evidence>
<dbReference type="EMBL" id="MU005627">
    <property type="protein sequence ID" value="KAF2676970.1"/>
    <property type="molecule type" value="Genomic_DNA"/>
</dbReference>
<name>A0A6G1IG06_9PLEO</name>
<keyword evidence="3" id="KW-1185">Reference proteome</keyword>